<dbReference type="NCBIfam" id="NF004776">
    <property type="entry name" value="PRK06116.1"/>
    <property type="match status" value="1"/>
</dbReference>
<dbReference type="PROSITE" id="PS00076">
    <property type="entry name" value="PYRIDINE_REDOX_1"/>
    <property type="match status" value="1"/>
</dbReference>
<dbReference type="GO" id="GO:0045454">
    <property type="term" value="P:cell redox homeostasis"/>
    <property type="evidence" value="ECO:0007669"/>
    <property type="project" value="InterPro"/>
</dbReference>
<dbReference type="GO" id="GO:0005829">
    <property type="term" value="C:cytosol"/>
    <property type="evidence" value="ECO:0007669"/>
    <property type="project" value="TreeGrafter"/>
</dbReference>
<proteinExistence type="inferred from homology"/>
<feature type="domain" description="Pyridine nucleotide-disulphide oxidoreductase dimerisation" evidence="15">
    <location>
        <begin position="363"/>
        <end position="470"/>
    </location>
</feature>
<dbReference type="PRINTS" id="PR00368">
    <property type="entry name" value="FADPNR"/>
</dbReference>
<evidence type="ECO:0000256" key="13">
    <source>
        <dbReference type="RuleBase" id="RU003691"/>
    </source>
</evidence>
<protein>
    <recommendedName>
        <fullName evidence="14">Glutathione reductase</fullName>
        <shortName evidence="14">GRase</shortName>
        <ecNumber evidence="14">1.8.1.7</ecNumber>
    </recommendedName>
</protein>
<feature type="binding site" evidence="11">
    <location>
        <position position="287"/>
    </location>
    <ligand>
        <name>NAD(+)</name>
        <dbReference type="ChEBI" id="CHEBI:57540"/>
    </ligand>
</feature>
<dbReference type="InterPro" id="IPR006324">
    <property type="entry name" value="GSHR"/>
</dbReference>
<comment type="function">
    <text evidence="14">Catalyzes the reduction of glutathione disulfide (GSSG) to reduced glutathione (GSH).</text>
</comment>
<reference evidence="17 18" key="1">
    <citation type="journal article" date="2013" name="Genome Announc.">
        <title>Genome Sequence of Novosphingobium lindaniclasticum LE124T, Isolated from a Hexachlorocyclohexane Dumpsite.</title>
        <authorList>
            <person name="Saxena A."/>
            <person name="Nayyar N."/>
            <person name="Sangwan N."/>
            <person name="Kumari R."/>
            <person name="Khurana J.P."/>
            <person name="Lal R."/>
        </authorList>
    </citation>
    <scope>NUCLEOTIDE SEQUENCE [LARGE SCALE GENOMIC DNA]</scope>
    <source>
        <strain evidence="17 18">LE124</strain>
    </source>
</reference>
<evidence type="ECO:0000256" key="5">
    <source>
        <dbReference type="ARBA" id="ARBA00022857"/>
    </source>
</evidence>
<dbReference type="InterPro" id="IPR023753">
    <property type="entry name" value="FAD/NAD-binding_dom"/>
</dbReference>
<dbReference type="EC" id="1.8.1.7" evidence="14"/>
<evidence type="ECO:0000256" key="14">
    <source>
        <dbReference type="RuleBase" id="RU365040"/>
    </source>
</evidence>
<dbReference type="InterPro" id="IPR001100">
    <property type="entry name" value="Pyr_nuc-diS_OxRdtase"/>
</dbReference>
<evidence type="ECO:0000256" key="12">
    <source>
        <dbReference type="PIRSR" id="PIRSR000350-4"/>
    </source>
</evidence>
<dbReference type="GO" id="GO:0050661">
    <property type="term" value="F:NADP binding"/>
    <property type="evidence" value="ECO:0007669"/>
    <property type="project" value="InterPro"/>
</dbReference>
<evidence type="ECO:0000256" key="6">
    <source>
        <dbReference type="ARBA" id="ARBA00023002"/>
    </source>
</evidence>
<evidence type="ECO:0000256" key="1">
    <source>
        <dbReference type="ARBA" id="ARBA00007532"/>
    </source>
</evidence>
<dbReference type="InterPro" id="IPR036188">
    <property type="entry name" value="FAD/NAD-bd_sf"/>
</dbReference>
<evidence type="ECO:0000259" key="16">
    <source>
        <dbReference type="Pfam" id="PF07992"/>
    </source>
</evidence>
<feature type="binding site" evidence="11">
    <location>
        <begin position="199"/>
        <end position="206"/>
    </location>
    <ligand>
        <name>NAD(+)</name>
        <dbReference type="ChEBI" id="CHEBI:57540"/>
    </ligand>
</feature>
<feature type="binding site" evidence="11">
    <location>
        <position position="76"/>
    </location>
    <ligand>
        <name>FAD</name>
        <dbReference type="ChEBI" id="CHEBI:57692"/>
    </ligand>
</feature>
<keyword evidence="4 11" id="KW-0274">FAD</keyword>
<dbReference type="GO" id="GO:0006749">
    <property type="term" value="P:glutathione metabolic process"/>
    <property type="evidence" value="ECO:0007669"/>
    <property type="project" value="InterPro"/>
</dbReference>
<dbReference type="Pfam" id="PF02852">
    <property type="entry name" value="Pyr_redox_dim"/>
    <property type="match status" value="1"/>
</dbReference>
<evidence type="ECO:0000256" key="7">
    <source>
        <dbReference type="ARBA" id="ARBA00023157"/>
    </source>
</evidence>
<comment type="catalytic activity">
    <reaction evidence="9 14">
        <text>2 glutathione + NADP(+) = glutathione disulfide + NADPH + H(+)</text>
        <dbReference type="Rhea" id="RHEA:11740"/>
        <dbReference type="ChEBI" id="CHEBI:15378"/>
        <dbReference type="ChEBI" id="CHEBI:57783"/>
        <dbReference type="ChEBI" id="CHEBI:57925"/>
        <dbReference type="ChEBI" id="CHEBI:58297"/>
        <dbReference type="ChEBI" id="CHEBI:58349"/>
        <dbReference type="EC" id="1.8.1.7"/>
    </reaction>
</comment>
<keyword evidence="6 13" id="KW-0560">Oxidoreductase</keyword>
<dbReference type="InterPro" id="IPR004099">
    <property type="entry name" value="Pyr_nucl-diS_OxRdtase_dimer"/>
</dbReference>
<dbReference type="GO" id="GO:0034599">
    <property type="term" value="P:cellular response to oxidative stress"/>
    <property type="evidence" value="ECO:0007669"/>
    <property type="project" value="TreeGrafter"/>
</dbReference>
<dbReference type="PANTHER" id="PTHR42737">
    <property type="entry name" value="GLUTATHIONE REDUCTASE"/>
    <property type="match status" value="1"/>
</dbReference>
<dbReference type="NCBIfam" id="TIGR01424">
    <property type="entry name" value="gluta_reduc_2"/>
    <property type="match status" value="1"/>
</dbReference>
<dbReference type="Proteomes" id="UP000015527">
    <property type="component" value="Unassembled WGS sequence"/>
</dbReference>
<dbReference type="EMBL" id="ATHL01000155">
    <property type="protein sequence ID" value="EQB07308.1"/>
    <property type="molecule type" value="Genomic_DNA"/>
</dbReference>
<keyword evidence="18" id="KW-1185">Reference proteome</keyword>
<evidence type="ECO:0000256" key="10">
    <source>
        <dbReference type="PIRSR" id="PIRSR000350-2"/>
    </source>
</evidence>
<keyword evidence="3 13" id="KW-0285">Flavoprotein</keyword>
<gene>
    <name evidence="17" type="ORF">L284_23200</name>
</gene>
<comment type="similarity">
    <text evidence="1 13">Belongs to the class-I pyridine nucleotide-disulfide oxidoreductase family.</text>
</comment>
<name>T0H5E3_9SPHN</name>
<keyword evidence="11" id="KW-0520">NAD</keyword>
<comment type="subunit">
    <text evidence="2">Homodimer.</text>
</comment>
<evidence type="ECO:0000259" key="15">
    <source>
        <dbReference type="Pfam" id="PF02852"/>
    </source>
</evidence>
<dbReference type="PRINTS" id="PR00411">
    <property type="entry name" value="PNDRDTASEI"/>
</dbReference>
<feature type="disulfide bond" description="Redox-active" evidence="12">
    <location>
        <begin position="67"/>
        <end position="72"/>
    </location>
</feature>
<comment type="cofactor">
    <cofactor evidence="11">
        <name>FAD</name>
        <dbReference type="ChEBI" id="CHEBI:57692"/>
    </cofactor>
    <text evidence="11">Binds 1 FAD per subunit.</text>
</comment>
<keyword evidence="11" id="KW-0547">Nucleotide-binding</keyword>
<evidence type="ECO:0000256" key="9">
    <source>
        <dbReference type="ARBA" id="ARBA00049142"/>
    </source>
</evidence>
<sequence>MAIGANLPHMRRARTQAGAAGAKCMSEYDYDLFTIGAGSGGVRASRIAAAHGARVAVAEEYRVGGTCVIRGCVPKKMLVYGAHFAEDLEDARHFGWDIPECHFDWIKLRDNVLGDVDRLNGIYTQTLENNKVEIFHERATITGPHEITLASGEKKTAKIILIATGARPLIPSCPGHEHGITSNEAFHLDALPKRILIAGAGYIANEFAGIFHQFGSKVTLINRSDQLLRGYDESMRDRLLQISLTKGIDFRFNADFRGIEKNADGSLTVAMTNHEPLEVDCVLFATGRVPNVEGLGLENVGVELDEKNAVRVDEYSKTNVDHIYAVGDVTNRVQLTPVAIREGHAFADTVFGGKPTTLDYGCIPSAVFSHPPIGAVGLTEAQARQKLGSVEIYTSDFRPMKNVLAQRNERSLYKMVCEGTTGKVVGLHMIGPDAPEIIQAAAIAVKAGLTKADFDATVAVHPTMSEELVLMK</sequence>
<dbReference type="AlphaFoldDB" id="T0H5E3"/>
<dbReference type="SUPFAM" id="SSF55424">
    <property type="entry name" value="FAD/NAD-linked reductases, dimerisation (C-terminal) domain"/>
    <property type="match status" value="1"/>
</dbReference>
<accession>T0H5E3</accession>
<dbReference type="SUPFAM" id="SSF51905">
    <property type="entry name" value="FAD/NAD(P)-binding domain"/>
    <property type="match status" value="1"/>
</dbReference>
<keyword evidence="8 13" id="KW-0676">Redox-active center</keyword>
<organism evidence="17 18">
    <name type="scientific">Novosphingobium lindaniclasticum LE124</name>
    <dbReference type="NCBI Taxonomy" id="1096930"/>
    <lineage>
        <taxon>Bacteria</taxon>
        <taxon>Pseudomonadati</taxon>
        <taxon>Pseudomonadota</taxon>
        <taxon>Alphaproteobacteria</taxon>
        <taxon>Sphingomonadales</taxon>
        <taxon>Sphingomonadaceae</taxon>
        <taxon>Novosphingobium</taxon>
    </lineage>
</organism>
<dbReference type="InterPro" id="IPR012999">
    <property type="entry name" value="Pyr_OxRdtase_I_AS"/>
</dbReference>
<evidence type="ECO:0000313" key="18">
    <source>
        <dbReference type="Proteomes" id="UP000015527"/>
    </source>
</evidence>
<evidence type="ECO:0000256" key="11">
    <source>
        <dbReference type="PIRSR" id="PIRSR000350-3"/>
    </source>
</evidence>
<evidence type="ECO:0000313" key="17">
    <source>
        <dbReference type="EMBL" id="EQB07308.1"/>
    </source>
</evidence>
<evidence type="ECO:0000256" key="4">
    <source>
        <dbReference type="ARBA" id="ARBA00022827"/>
    </source>
</evidence>
<evidence type="ECO:0000256" key="2">
    <source>
        <dbReference type="ARBA" id="ARBA00011738"/>
    </source>
</evidence>
<dbReference type="PANTHER" id="PTHR42737:SF2">
    <property type="entry name" value="GLUTATHIONE REDUCTASE"/>
    <property type="match status" value="1"/>
</dbReference>
<dbReference type="Gene3D" id="3.50.50.60">
    <property type="entry name" value="FAD/NAD(P)-binding domain"/>
    <property type="match status" value="2"/>
</dbReference>
<dbReference type="Gene3D" id="3.30.390.30">
    <property type="match status" value="1"/>
</dbReference>
<evidence type="ECO:0000256" key="8">
    <source>
        <dbReference type="ARBA" id="ARBA00023284"/>
    </source>
</evidence>
<dbReference type="PATRIC" id="fig|1096930.3.peg.4569"/>
<evidence type="ECO:0000256" key="3">
    <source>
        <dbReference type="ARBA" id="ARBA00022630"/>
    </source>
</evidence>
<dbReference type="eggNOG" id="COG1249">
    <property type="taxonomic scope" value="Bacteria"/>
</dbReference>
<feature type="active site" description="Proton acceptor" evidence="10">
    <location>
        <position position="461"/>
    </location>
</feature>
<dbReference type="InterPro" id="IPR016156">
    <property type="entry name" value="FAD/NAD-linked_Rdtase_dimer_sf"/>
</dbReference>
<dbReference type="GO" id="GO:0050660">
    <property type="term" value="F:flavin adenine dinucleotide binding"/>
    <property type="evidence" value="ECO:0007669"/>
    <property type="project" value="InterPro"/>
</dbReference>
<keyword evidence="7" id="KW-1015">Disulfide bond</keyword>
<comment type="caution">
    <text evidence="17">The sequence shown here is derived from an EMBL/GenBank/DDBJ whole genome shotgun (WGS) entry which is preliminary data.</text>
</comment>
<dbReference type="InterPro" id="IPR046952">
    <property type="entry name" value="GSHR/TRXR-like"/>
</dbReference>
<dbReference type="GO" id="GO:0004362">
    <property type="term" value="F:glutathione-disulfide reductase (NADPH) activity"/>
    <property type="evidence" value="ECO:0007669"/>
    <property type="project" value="UniProtKB-EC"/>
</dbReference>
<dbReference type="PIRSF" id="PIRSF000350">
    <property type="entry name" value="Mercury_reductase_MerA"/>
    <property type="match status" value="1"/>
</dbReference>
<dbReference type="Pfam" id="PF07992">
    <property type="entry name" value="Pyr_redox_2"/>
    <property type="match status" value="1"/>
</dbReference>
<keyword evidence="5 14" id="KW-0521">NADP</keyword>
<feature type="binding site" evidence="11">
    <location>
        <position position="328"/>
    </location>
    <ligand>
        <name>FAD</name>
        <dbReference type="ChEBI" id="CHEBI:57692"/>
    </ligand>
</feature>
<feature type="domain" description="FAD/NAD(P)-binding" evidence="16">
    <location>
        <begin position="31"/>
        <end position="343"/>
    </location>
</feature>